<proteinExistence type="predicted"/>
<sequence>MTVGTGRGQEGTHRAVAAIRRRLAQWPTARVLAAAALAAGLAAMGAQPASAQAHPDMVPVCFYVGGTMEPTHSPNTFIPNGKFYNAKGPAGSVDYQPPSLAARDACTAGEGAAAKCNFGQGTPAFPMCRQMTTAAAAGMPAVVQIPVTLKPEQTSCIAMVRATVDGRTVWTGEFRYEVDDNYVKAESRLKARCADGSCDPISCKRRPISYGAGSSNTSNATTANPTTTTAGGAGLPTGNFEYYWRQIGGNWKSGITPTGVQACNAPGAVCSGDKAGPFNAGETTAYRAGGCGGAPITVQCVVQRAGLASKAPGNPGGGTSGTKPVDPARDKTCRDYAGFSIDADQRTQRAGCSPAGAGPSWQAEYDWCMASPTATVQSRRKAIQGQVDACFKKGTTAGGTGSGAVGGTGSGTGGGPVSTVGLYRPGERVIQKIGPLWELREHIRPDGSFERCSISFLRYPTNMWRFSLLDNRRIVLSIPTHPSAPIGTKLPIRYSAGGQYFSAVAQIDATRTHFDVTQTIGAFARPADADIPIKDRTYRLFLSEIDKALPVLRNCRARFP</sequence>
<gene>
    <name evidence="2" type="ORF">ABS361_16500</name>
</gene>
<feature type="region of interest" description="Disordered" evidence="1">
    <location>
        <begin position="213"/>
        <end position="232"/>
    </location>
</feature>
<organism evidence="2">
    <name type="scientific">Methyloraptor flagellatus</name>
    <dbReference type="NCBI Taxonomy" id="3162530"/>
    <lineage>
        <taxon>Bacteria</taxon>
        <taxon>Pseudomonadati</taxon>
        <taxon>Pseudomonadota</taxon>
        <taxon>Alphaproteobacteria</taxon>
        <taxon>Hyphomicrobiales</taxon>
        <taxon>Ancalomicrobiaceae</taxon>
        <taxon>Methyloraptor</taxon>
    </lineage>
</organism>
<evidence type="ECO:0008006" key="3">
    <source>
        <dbReference type="Google" id="ProtNLM"/>
    </source>
</evidence>
<dbReference type="EMBL" id="CP158568">
    <property type="protein sequence ID" value="XBY43666.1"/>
    <property type="molecule type" value="Genomic_DNA"/>
</dbReference>
<dbReference type="KEGG" id="mflg:ABS361_16500"/>
<reference evidence="2" key="1">
    <citation type="submission" date="2024-06" db="EMBL/GenBank/DDBJ databases">
        <title>Methylostella associata gen. nov., sp. nov., a novel Ancalomicrobiaceae-affiliated facultatively methylotrophic bacteria that feed on methanotrophs of the genus Methylococcus.</title>
        <authorList>
            <person name="Saltykova V."/>
            <person name="Danilova O.V."/>
            <person name="Oshkin I.Y."/>
            <person name="Belova S.E."/>
            <person name="Pimenov N.V."/>
            <person name="Dedysh S.N."/>
        </authorList>
    </citation>
    <scope>NUCLEOTIDE SEQUENCE</scope>
    <source>
        <strain evidence="2">S20</strain>
    </source>
</reference>
<dbReference type="AlphaFoldDB" id="A0AAU7X9J4"/>
<feature type="compositionally biased region" description="Low complexity" evidence="1">
    <location>
        <begin position="213"/>
        <end position="230"/>
    </location>
</feature>
<evidence type="ECO:0000313" key="2">
    <source>
        <dbReference type="EMBL" id="XBY43666.1"/>
    </source>
</evidence>
<dbReference type="RefSeq" id="WP_407048766.1">
    <property type="nucleotide sequence ID" value="NZ_CP158568.1"/>
</dbReference>
<feature type="region of interest" description="Disordered" evidence="1">
    <location>
        <begin position="308"/>
        <end position="329"/>
    </location>
</feature>
<protein>
    <recommendedName>
        <fullName evidence="3">DUF4384 domain-containing protein</fullName>
    </recommendedName>
</protein>
<name>A0AAU7X9J4_9HYPH</name>
<evidence type="ECO:0000256" key="1">
    <source>
        <dbReference type="SAM" id="MobiDB-lite"/>
    </source>
</evidence>
<accession>A0AAU7X9J4</accession>